<dbReference type="InterPro" id="IPR014018">
    <property type="entry name" value="SecA_motor_DEAD"/>
</dbReference>
<evidence type="ECO:0000259" key="1">
    <source>
        <dbReference type="PROSITE" id="PS51196"/>
    </source>
</evidence>
<evidence type="ECO:0000313" key="2">
    <source>
        <dbReference type="EMBL" id="CAF1226901.1"/>
    </source>
</evidence>
<dbReference type="AlphaFoldDB" id="A0A814Y8J2"/>
<dbReference type="InterPro" id="IPR045010">
    <property type="entry name" value="MDR_fam"/>
</dbReference>
<dbReference type="InterPro" id="IPR027417">
    <property type="entry name" value="P-loop_NTPase"/>
</dbReference>
<dbReference type="Proteomes" id="UP000663829">
    <property type="component" value="Unassembled WGS sequence"/>
</dbReference>
<dbReference type="GO" id="GO:0016628">
    <property type="term" value="F:oxidoreductase activity, acting on the CH-CH group of donors, NAD or NADP as acceptor"/>
    <property type="evidence" value="ECO:0007669"/>
    <property type="project" value="InterPro"/>
</dbReference>
<dbReference type="EMBL" id="CAJNOQ010009513">
    <property type="protein sequence ID" value="CAF1226901.1"/>
    <property type="molecule type" value="Genomic_DNA"/>
</dbReference>
<keyword evidence="4" id="KW-1185">Reference proteome</keyword>
<dbReference type="PROSITE" id="PS51196">
    <property type="entry name" value="SECA_MOTOR_DEAD"/>
    <property type="match status" value="1"/>
</dbReference>
<gene>
    <name evidence="2" type="ORF">GPM918_LOCUS24974</name>
    <name evidence="3" type="ORF">SRO942_LOCUS24978</name>
</gene>
<dbReference type="PANTHER" id="PTHR43205">
    <property type="entry name" value="PROSTAGLANDIN REDUCTASE"/>
    <property type="match status" value="1"/>
</dbReference>
<dbReference type="InterPro" id="IPR036291">
    <property type="entry name" value="NAD(P)-bd_dom_sf"/>
</dbReference>
<dbReference type="Proteomes" id="UP000681722">
    <property type="component" value="Unassembled WGS sequence"/>
</dbReference>
<evidence type="ECO:0000313" key="4">
    <source>
        <dbReference type="Proteomes" id="UP000663829"/>
    </source>
</evidence>
<dbReference type="SUPFAM" id="SSF52540">
    <property type="entry name" value="P-loop containing nucleoside triphosphate hydrolases"/>
    <property type="match status" value="1"/>
</dbReference>
<dbReference type="EMBL" id="CAJOBC010009517">
    <property type="protein sequence ID" value="CAF3989838.1"/>
    <property type="molecule type" value="Genomic_DNA"/>
</dbReference>
<comment type="caution">
    <text evidence="2">The sequence shown here is derived from an EMBL/GenBank/DDBJ whole genome shotgun (WGS) entry which is preliminary data.</text>
</comment>
<dbReference type="PANTHER" id="PTHR43205:SF7">
    <property type="entry name" value="PROSTAGLANDIN REDUCTASE 1"/>
    <property type="match status" value="1"/>
</dbReference>
<reference evidence="2" key="1">
    <citation type="submission" date="2021-02" db="EMBL/GenBank/DDBJ databases">
        <authorList>
            <person name="Nowell W R."/>
        </authorList>
    </citation>
    <scope>NUCLEOTIDE SEQUENCE</scope>
</reference>
<protein>
    <recommendedName>
        <fullName evidence="1">SecA family profile domain-containing protein</fullName>
    </recommendedName>
</protein>
<accession>A0A814Y8J2</accession>
<proteinExistence type="predicted"/>
<dbReference type="GO" id="GO:0005524">
    <property type="term" value="F:ATP binding"/>
    <property type="evidence" value="ECO:0007669"/>
    <property type="project" value="InterPro"/>
</dbReference>
<feature type="non-terminal residue" evidence="2">
    <location>
        <position position="1"/>
    </location>
</feature>
<dbReference type="SUPFAM" id="SSF51735">
    <property type="entry name" value="NAD(P)-binding Rossmann-fold domains"/>
    <property type="match status" value="1"/>
</dbReference>
<dbReference type="OrthoDB" id="10024095at2759"/>
<dbReference type="InterPro" id="IPR013149">
    <property type="entry name" value="ADH-like_C"/>
</dbReference>
<evidence type="ECO:0000313" key="3">
    <source>
        <dbReference type="EMBL" id="CAF3989838.1"/>
    </source>
</evidence>
<dbReference type="CDD" id="cd05288">
    <property type="entry name" value="PGDH"/>
    <property type="match status" value="1"/>
</dbReference>
<sequence length="1276" mass="146119">NDAISYLYTKTKEGKKLTINGFRGLSKARDNHSVFKEEILRILLNVSNNGQIIPDELIDKLVIIFDPDQVQHHLIEIFENLVENNQNISTELSLKLEETLKNPLICDQVLSIFVLHSQKGNKLSKKIFIKILDIFSNIKNPFIMQEYLSVICSFIQEKENFEQESKNVFGRIFKFFSTSLISRIQTALIYTLKKGNQNVIHTSLSGFKTLISLHKVKLEKKSIEALLSLATKVICDGNIKEEINMILDVSKLDENQKCILKLCNLKYNSNEQLLDRLIEFDKPKLLEQNFDQINFIIDNCPELNSKALETLLKCSNKEDIPDKLLDSIGVLLASSISSTIISSCCRLLAETAKTGRKFTNEIISIVAAAQDEKEGSIHILELISKNQLISKELQDRIHLFSQIDRMMNMNPTSLGEFLNRIRQELHEGLKLSNQLIEKILSIKIPTNNNNQNFEQDLIDIFALVLIQNPSYYSSQPSIVDSLEKAILSKKINKIILNVYQEVIKVKQCQTNNFPNVLNVFIDILDQNEKYIEFHFDILVCIVLAFEIIGISKLEPLESRLFSNDEIIRSWSFRGLRAAYENGYESVIFQEWCNNIIDNLEKDIGTKVDRDLDLFETIAALKYVDFTKIRGKSQNQWNRELLIFDLIERFKVNEEERFHFYKTWLKIEEHEEFEKGQSDILLKLLHRILLNNTMPFNQCYDAIKILDTIDFEDARHVLSYSRNPCLDLQKKCLGKSIYQRLLNKKDVNSKYIDNLASNMISKFGLDVSHKLFDAIKNIDSLREFENILNFAEKNNIKISDIYVKETTISILKRSLEIKFLGNQIKKADRRKLAVHLDNLLDKSWTFEQLNVIFSNLVVASNSVENVKERNFVYVLEILSQYKIPPTRKKSRKSFPSSSGTDRELASRIFDNSEQYKSYPKSQHWSIYIAQWTQDQIRLWANIVKMNAHTCTNTENLIIESLAVIKQANYLDTGFHLTDTQILSCLVALNPKSDKGKLLQVETGEGKSTIISVLAVIHALKGENVDIITSSPILAERDSKEKAKFYPAVSLLLFRILKRCSSAVNLKIPRVCITGASGAVGQIVGQLAKREGLKVIGSAGSDDKVKWLEKELSFDHAFNYKTADPKAELAKFNALNIYFDNVGGDQLEAALDAAANHARFIECGMISQYNEPGAHGIRNLMHIVAKRLKLQGFIILGKATDPDFQKDFYSKVPKWIASGELKVKEDVTKGLEQAAEALVESKFQHEDDRKVLSVVSVNDSRRARLQLQNVKFKHCYYL</sequence>
<dbReference type="Gene3D" id="3.40.50.300">
    <property type="entry name" value="P-loop containing nucleotide triphosphate hydrolases"/>
    <property type="match status" value="1"/>
</dbReference>
<dbReference type="InterPro" id="IPR011115">
    <property type="entry name" value="SecA_DEAD"/>
</dbReference>
<name>A0A814Y8J2_9BILA</name>
<dbReference type="Gene3D" id="3.90.180.10">
    <property type="entry name" value="Medium-chain alcohol dehydrogenases, catalytic domain"/>
    <property type="match status" value="1"/>
</dbReference>
<dbReference type="GO" id="GO:0017038">
    <property type="term" value="P:protein import"/>
    <property type="evidence" value="ECO:0007669"/>
    <property type="project" value="InterPro"/>
</dbReference>
<dbReference type="Pfam" id="PF07517">
    <property type="entry name" value="SecA_DEAD"/>
    <property type="match status" value="1"/>
</dbReference>
<feature type="domain" description="SecA family profile" evidence="1">
    <location>
        <begin position="886"/>
        <end position="1276"/>
    </location>
</feature>
<dbReference type="Gene3D" id="3.40.50.720">
    <property type="entry name" value="NAD(P)-binding Rossmann-like Domain"/>
    <property type="match status" value="1"/>
</dbReference>
<dbReference type="GO" id="GO:0016020">
    <property type="term" value="C:membrane"/>
    <property type="evidence" value="ECO:0007669"/>
    <property type="project" value="InterPro"/>
</dbReference>
<organism evidence="2 4">
    <name type="scientific">Didymodactylos carnosus</name>
    <dbReference type="NCBI Taxonomy" id="1234261"/>
    <lineage>
        <taxon>Eukaryota</taxon>
        <taxon>Metazoa</taxon>
        <taxon>Spiralia</taxon>
        <taxon>Gnathifera</taxon>
        <taxon>Rotifera</taxon>
        <taxon>Eurotatoria</taxon>
        <taxon>Bdelloidea</taxon>
        <taxon>Philodinida</taxon>
        <taxon>Philodinidae</taxon>
        <taxon>Didymodactylos</taxon>
    </lineage>
</organism>
<dbReference type="Pfam" id="PF00107">
    <property type="entry name" value="ADH_zinc_N"/>
    <property type="match status" value="1"/>
</dbReference>